<dbReference type="EMBL" id="AWUE01015006">
    <property type="protein sequence ID" value="OMO99987.1"/>
    <property type="molecule type" value="Genomic_DNA"/>
</dbReference>
<sequence length="45" mass="4869">MAASSDDLAFPISTPHTEFAPHTACVLGCIFSQTAPQNRFKCRSN</sequence>
<evidence type="ECO:0000313" key="1">
    <source>
        <dbReference type="EMBL" id="OMO99987.1"/>
    </source>
</evidence>
<dbReference type="Proteomes" id="UP000187203">
    <property type="component" value="Unassembled WGS sequence"/>
</dbReference>
<protein>
    <submittedName>
        <fullName evidence="1">Uncharacterized protein</fullName>
    </submittedName>
</protein>
<gene>
    <name evidence="1" type="ORF">COLO4_12997</name>
</gene>
<name>A0A1R3JZ29_9ROSI</name>
<proteinExistence type="predicted"/>
<evidence type="ECO:0000313" key="2">
    <source>
        <dbReference type="Proteomes" id="UP000187203"/>
    </source>
</evidence>
<comment type="caution">
    <text evidence="1">The sequence shown here is derived from an EMBL/GenBank/DDBJ whole genome shotgun (WGS) entry which is preliminary data.</text>
</comment>
<reference evidence="2" key="1">
    <citation type="submission" date="2013-09" db="EMBL/GenBank/DDBJ databases">
        <title>Corchorus olitorius genome sequencing.</title>
        <authorList>
            <person name="Alam M."/>
            <person name="Haque M.S."/>
            <person name="Islam M.S."/>
            <person name="Emdad E.M."/>
            <person name="Islam M.M."/>
            <person name="Ahmed B."/>
            <person name="Halim A."/>
            <person name="Hossen Q.M.M."/>
            <person name="Hossain M.Z."/>
            <person name="Ahmed R."/>
            <person name="Khan M.M."/>
            <person name="Islam R."/>
            <person name="Rashid M.M."/>
            <person name="Khan S.A."/>
            <person name="Rahman M.S."/>
            <person name="Alam M."/>
            <person name="Yahiya A.S."/>
            <person name="Khan M.S."/>
            <person name="Azam M.S."/>
            <person name="Haque T."/>
            <person name="Lashkar M.Z.H."/>
            <person name="Akhand A.I."/>
            <person name="Morshed G."/>
            <person name="Roy S."/>
            <person name="Uddin K.S."/>
            <person name="Rabeya T."/>
            <person name="Hossain A.S."/>
            <person name="Chowdhury A."/>
            <person name="Snigdha A.R."/>
            <person name="Mortoza M.S."/>
            <person name="Matin S.A."/>
            <person name="Hoque S.M.E."/>
            <person name="Islam M.K."/>
            <person name="Roy D.K."/>
            <person name="Haider R."/>
            <person name="Moosa M.M."/>
            <person name="Elias S.M."/>
            <person name="Hasan A.M."/>
            <person name="Jahan S."/>
            <person name="Shafiuddin M."/>
            <person name="Mahmood N."/>
            <person name="Shommy N.S."/>
        </authorList>
    </citation>
    <scope>NUCLEOTIDE SEQUENCE [LARGE SCALE GENOMIC DNA]</scope>
    <source>
        <strain evidence="2">cv. O-4</strain>
    </source>
</reference>
<accession>A0A1R3JZ29</accession>
<dbReference type="AlphaFoldDB" id="A0A1R3JZ29"/>
<keyword evidence="2" id="KW-1185">Reference proteome</keyword>
<organism evidence="1 2">
    <name type="scientific">Corchorus olitorius</name>
    <dbReference type="NCBI Taxonomy" id="93759"/>
    <lineage>
        <taxon>Eukaryota</taxon>
        <taxon>Viridiplantae</taxon>
        <taxon>Streptophyta</taxon>
        <taxon>Embryophyta</taxon>
        <taxon>Tracheophyta</taxon>
        <taxon>Spermatophyta</taxon>
        <taxon>Magnoliopsida</taxon>
        <taxon>eudicotyledons</taxon>
        <taxon>Gunneridae</taxon>
        <taxon>Pentapetalae</taxon>
        <taxon>rosids</taxon>
        <taxon>malvids</taxon>
        <taxon>Malvales</taxon>
        <taxon>Malvaceae</taxon>
        <taxon>Grewioideae</taxon>
        <taxon>Apeibeae</taxon>
        <taxon>Corchorus</taxon>
    </lineage>
</organism>